<dbReference type="Pfam" id="PF24626">
    <property type="entry name" value="SH3_Tf2-1"/>
    <property type="match status" value="1"/>
</dbReference>
<feature type="compositionally biased region" description="Polar residues" evidence="15">
    <location>
        <begin position="109"/>
        <end position="128"/>
    </location>
</feature>
<dbReference type="InterPro" id="IPR000477">
    <property type="entry name" value="RT_dom"/>
</dbReference>
<keyword evidence="10" id="KW-0548">Nucleotidyltransferase</keyword>
<evidence type="ECO:0000256" key="13">
    <source>
        <dbReference type="ARBA" id="ARBA00023172"/>
    </source>
</evidence>
<dbReference type="InterPro" id="IPR041577">
    <property type="entry name" value="RT_RNaseH_2"/>
</dbReference>
<dbReference type="Gene3D" id="3.30.420.10">
    <property type="entry name" value="Ribonuclease H-like superfamily/Ribonuclease H"/>
    <property type="match status" value="1"/>
</dbReference>
<feature type="compositionally biased region" description="Basic and acidic residues" evidence="15">
    <location>
        <begin position="181"/>
        <end position="196"/>
    </location>
</feature>
<keyword evidence="12" id="KW-0496">Mitochondrion</keyword>
<evidence type="ECO:0000256" key="15">
    <source>
        <dbReference type="SAM" id="MobiDB-lite"/>
    </source>
</evidence>
<keyword evidence="8" id="KW-0229">DNA integration</keyword>
<dbReference type="CDD" id="cd01647">
    <property type="entry name" value="RT_LTR"/>
    <property type="match status" value="1"/>
</dbReference>
<feature type="region of interest" description="Disordered" evidence="15">
    <location>
        <begin position="1700"/>
        <end position="1767"/>
    </location>
</feature>
<keyword evidence="7" id="KW-0694">RNA-binding</keyword>
<keyword evidence="4" id="KW-0064">Aspartyl protease</keyword>
<dbReference type="GO" id="GO:0006508">
    <property type="term" value="P:proteolysis"/>
    <property type="evidence" value="ECO:0007669"/>
    <property type="project" value="UniProtKB-KW"/>
</dbReference>
<dbReference type="GO" id="GO:0004190">
    <property type="term" value="F:aspartic-type endopeptidase activity"/>
    <property type="evidence" value="ECO:0007669"/>
    <property type="project" value="UniProtKB-KW"/>
</dbReference>
<dbReference type="GO" id="GO:0003677">
    <property type="term" value="F:DNA binding"/>
    <property type="evidence" value="ECO:0007669"/>
    <property type="project" value="UniProtKB-KW"/>
</dbReference>
<evidence type="ECO:0000259" key="16">
    <source>
        <dbReference type="PROSITE" id="PS50878"/>
    </source>
</evidence>
<keyword evidence="14" id="KW-0511">Multifunctional enzyme</keyword>
<dbReference type="InterPro" id="IPR012337">
    <property type="entry name" value="RNaseH-like_sf"/>
</dbReference>
<keyword evidence="10" id="KW-0239">DNA-directed DNA polymerase</keyword>
<name>A0AB34FA99_9HYPO</name>
<dbReference type="PANTHER" id="PTHR37984">
    <property type="entry name" value="PROTEIN CBG26694"/>
    <property type="match status" value="1"/>
</dbReference>
<dbReference type="Pfam" id="PF00665">
    <property type="entry name" value="rve"/>
    <property type="match status" value="1"/>
</dbReference>
<evidence type="ECO:0000256" key="1">
    <source>
        <dbReference type="ARBA" id="ARBA00004173"/>
    </source>
</evidence>
<keyword evidence="3" id="KW-0479">Metal-binding</keyword>
<keyword evidence="13" id="KW-0233">DNA recombination</keyword>
<dbReference type="GO" id="GO:0046872">
    <property type="term" value="F:metal ion binding"/>
    <property type="evidence" value="ECO:0007669"/>
    <property type="project" value="UniProtKB-KW"/>
</dbReference>
<dbReference type="GO" id="GO:0005634">
    <property type="term" value="C:nucleus"/>
    <property type="evidence" value="ECO:0007669"/>
    <property type="project" value="UniProtKB-ARBA"/>
</dbReference>
<keyword evidence="11" id="KW-0238">DNA-binding</keyword>
<dbReference type="Pfam" id="PF17921">
    <property type="entry name" value="Integrase_H2C2"/>
    <property type="match status" value="1"/>
</dbReference>
<dbReference type="GO" id="GO:0003964">
    <property type="term" value="F:RNA-directed DNA polymerase activity"/>
    <property type="evidence" value="ECO:0007669"/>
    <property type="project" value="UniProtKB-KW"/>
</dbReference>
<feature type="compositionally biased region" description="Low complexity" evidence="15">
    <location>
        <begin position="1749"/>
        <end position="1758"/>
    </location>
</feature>
<keyword evidence="10" id="KW-0808">Transferase</keyword>
<evidence type="ECO:0000256" key="6">
    <source>
        <dbReference type="ARBA" id="ARBA00022842"/>
    </source>
</evidence>
<dbReference type="InterPro" id="IPR001584">
    <property type="entry name" value="Integrase_cat-core"/>
</dbReference>
<dbReference type="FunFam" id="1.10.340.70:FF:000001">
    <property type="entry name" value="Retrovirus-related Pol polyprotein from transposon gypsy-like Protein"/>
    <property type="match status" value="1"/>
</dbReference>
<keyword evidence="6" id="KW-0460">Magnesium</keyword>
<dbReference type="Pfam" id="PF17919">
    <property type="entry name" value="RT_RNaseH_2"/>
    <property type="match status" value="1"/>
</dbReference>
<evidence type="ECO:0000256" key="5">
    <source>
        <dbReference type="ARBA" id="ARBA00022801"/>
    </source>
</evidence>
<reference evidence="18" key="1">
    <citation type="submission" date="2023-01" db="EMBL/GenBank/DDBJ databases">
        <title>The growth and conidiation of Purpureocillium lavendulum are regulated by nitrogen source and histone H3K14 acetylation.</title>
        <authorList>
            <person name="Tang P."/>
            <person name="Han J."/>
            <person name="Zhang C."/>
            <person name="Tang P."/>
            <person name="Qi F."/>
            <person name="Zhang K."/>
            <person name="Liang L."/>
        </authorList>
    </citation>
    <scope>NUCLEOTIDE SEQUENCE</scope>
    <source>
        <strain evidence="18">YMF1.00683</strain>
    </source>
</reference>
<feature type="region of interest" description="Disordered" evidence="15">
    <location>
        <begin position="82"/>
        <end position="128"/>
    </location>
</feature>
<dbReference type="Gene3D" id="1.10.340.70">
    <property type="match status" value="1"/>
</dbReference>
<dbReference type="InterPro" id="IPR043128">
    <property type="entry name" value="Rev_trsase/Diguanyl_cyclase"/>
</dbReference>
<dbReference type="EMBL" id="JAQHRD010000028">
    <property type="protein sequence ID" value="KAJ6436168.1"/>
    <property type="molecule type" value="Genomic_DNA"/>
</dbReference>
<dbReference type="PROSITE" id="PS50994">
    <property type="entry name" value="INTEGRASE"/>
    <property type="match status" value="1"/>
</dbReference>
<dbReference type="GO" id="GO:0003723">
    <property type="term" value="F:RNA binding"/>
    <property type="evidence" value="ECO:0007669"/>
    <property type="project" value="UniProtKB-KW"/>
</dbReference>
<feature type="region of interest" description="Disordered" evidence="15">
    <location>
        <begin position="21"/>
        <end position="70"/>
    </location>
</feature>
<dbReference type="Pfam" id="PF00078">
    <property type="entry name" value="RVT_1"/>
    <property type="match status" value="1"/>
</dbReference>
<dbReference type="GO" id="GO:0006310">
    <property type="term" value="P:DNA recombination"/>
    <property type="evidence" value="ECO:0007669"/>
    <property type="project" value="UniProtKB-KW"/>
</dbReference>
<evidence type="ECO:0008006" key="20">
    <source>
        <dbReference type="Google" id="ProtNLM"/>
    </source>
</evidence>
<dbReference type="CDD" id="cd09274">
    <property type="entry name" value="RNase_HI_RT_Ty3"/>
    <property type="match status" value="1"/>
</dbReference>
<dbReference type="SUPFAM" id="SSF53098">
    <property type="entry name" value="Ribonuclease H-like"/>
    <property type="match status" value="1"/>
</dbReference>
<dbReference type="PROSITE" id="PS50878">
    <property type="entry name" value="RT_POL"/>
    <property type="match status" value="1"/>
</dbReference>
<evidence type="ECO:0000256" key="8">
    <source>
        <dbReference type="ARBA" id="ARBA00022908"/>
    </source>
</evidence>
<evidence type="ECO:0000256" key="9">
    <source>
        <dbReference type="ARBA" id="ARBA00022918"/>
    </source>
</evidence>
<dbReference type="Gene3D" id="3.30.70.270">
    <property type="match status" value="2"/>
</dbReference>
<feature type="compositionally biased region" description="Basic and acidic residues" evidence="15">
    <location>
        <begin position="1706"/>
        <end position="1736"/>
    </location>
</feature>
<feature type="compositionally biased region" description="Basic and acidic residues" evidence="15">
    <location>
        <begin position="95"/>
        <end position="107"/>
    </location>
</feature>
<dbReference type="GO" id="GO:0015074">
    <property type="term" value="P:DNA integration"/>
    <property type="evidence" value="ECO:0007669"/>
    <property type="project" value="UniProtKB-KW"/>
</dbReference>
<dbReference type="InterPro" id="IPR050951">
    <property type="entry name" value="Retrovirus_Pol_polyprotein"/>
</dbReference>
<comment type="caution">
    <text evidence="18">The sequence shown here is derived from an EMBL/GenBank/DDBJ whole genome shotgun (WGS) entry which is preliminary data.</text>
</comment>
<dbReference type="InterPro" id="IPR036397">
    <property type="entry name" value="RNaseH_sf"/>
</dbReference>
<dbReference type="PANTHER" id="PTHR37984:SF5">
    <property type="entry name" value="PROTEIN NYNRIN-LIKE"/>
    <property type="match status" value="1"/>
</dbReference>
<feature type="compositionally biased region" description="Basic and acidic residues" evidence="15">
    <location>
        <begin position="1108"/>
        <end position="1122"/>
    </location>
</feature>
<dbReference type="InterPro" id="IPR056924">
    <property type="entry name" value="SH3_Tf2-1"/>
</dbReference>
<feature type="region of interest" description="Disordered" evidence="15">
    <location>
        <begin position="1078"/>
        <end position="1122"/>
    </location>
</feature>
<feature type="domain" description="Integrase catalytic" evidence="17">
    <location>
        <begin position="1309"/>
        <end position="1472"/>
    </location>
</feature>
<dbReference type="CDD" id="cd00303">
    <property type="entry name" value="retropepsin_like"/>
    <property type="match status" value="1"/>
</dbReference>
<protein>
    <recommendedName>
        <fullName evidence="20">Reverse transcriptase</fullName>
    </recommendedName>
</protein>
<evidence type="ECO:0000259" key="17">
    <source>
        <dbReference type="PROSITE" id="PS50994"/>
    </source>
</evidence>
<evidence type="ECO:0000256" key="3">
    <source>
        <dbReference type="ARBA" id="ARBA00022723"/>
    </source>
</evidence>
<keyword evidence="2" id="KW-0645">Protease</keyword>
<dbReference type="InterPro" id="IPR041588">
    <property type="entry name" value="Integrase_H2C2"/>
</dbReference>
<dbReference type="FunFam" id="3.30.420.10:FF:000032">
    <property type="entry name" value="Retrovirus-related Pol polyprotein from transposon 297-like Protein"/>
    <property type="match status" value="1"/>
</dbReference>
<dbReference type="FunFam" id="3.30.70.270:FF:000020">
    <property type="entry name" value="Transposon Tf2-6 polyprotein-like Protein"/>
    <property type="match status" value="1"/>
</dbReference>
<evidence type="ECO:0000256" key="10">
    <source>
        <dbReference type="ARBA" id="ARBA00022932"/>
    </source>
</evidence>
<keyword evidence="19" id="KW-1185">Reference proteome</keyword>
<feature type="region of interest" description="Disordered" evidence="15">
    <location>
        <begin position="162"/>
        <end position="198"/>
    </location>
</feature>
<keyword evidence="5" id="KW-0378">Hydrolase</keyword>
<organism evidence="18 19">
    <name type="scientific">Purpureocillium lavendulum</name>
    <dbReference type="NCBI Taxonomy" id="1247861"/>
    <lineage>
        <taxon>Eukaryota</taxon>
        <taxon>Fungi</taxon>
        <taxon>Dikarya</taxon>
        <taxon>Ascomycota</taxon>
        <taxon>Pezizomycotina</taxon>
        <taxon>Sordariomycetes</taxon>
        <taxon>Hypocreomycetidae</taxon>
        <taxon>Hypocreales</taxon>
        <taxon>Ophiocordycipitaceae</taxon>
        <taxon>Purpureocillium</taxon>
    </lineage>
</organism>
<comment type="subcellular location">
    <subcellularLocation>
        <location evidence="1">Mitochondrion</location>
    </subcellularLocation>
</comment>
<dbReference type="GO" id="GO:0003887">
    <property type="term" value="F:DNA-directed DNA polymerase activity"/>
    <property type="evidence" value="ECO:0007669"/>
    <property type="project" value="UniProtKB-KW"/>
</dbReference>
<dbReference type="SUPFAM" id="SSF56672">
    <property type="entry name" value="DNA/RNA polymerases"/>
    <property type="match status" value="1"/>
</dbReference>
<feature type="domain" description="Reverse transcriptase" evidence="16">
    <location>
        <begin position="654"/>
        <end position="833"/>
    </location>
</feature>
<feature type="compositionally biased region" description="Polar residues" evidence="15">
    <location>
        <begin position="21"/>
        <end position="35"/>
    </location>
</feature>
<keyword evidence="9" id="KW-0695">RNA-directed DNA polymerase</keyword>
<evidence type="ECO:0000256" key="4">
    <source>
        <dbReference type="ARBA" id="ARBA00022750"/>
    </source>
</evidence>
<evidence type="ECO:0000313" key="19">
    <source>
        <dbReference type="Proteomes" id="UP001163105"/>
    </source>
</evidence>
<dbReference type="GO" id="GO:0005739">
    <property type="term" value="C:mitochondrion"/>
    <property type="evidence" value="ECO:0007669"/>
    <property type="project" value="UniProtKB-SubCell"/>
</dbReference>
<evidence type="ECO:0000256" key="11">
    <source>
        <dbReference type="ARBA" id="ARBA00023125"/>
    </source>
</evidence>
<dbReference type="Proteomes" id="UP001163105">
    <property type="component" value="Unassembled WGS sequence"/>
</dbReference>
<evidence type="ECO:0000256" key="7">
    <source>
        <dbReference type="ARBA" id="ARBA00022884"/>
    </source>
</evidence>
<accession>A0AB34FA99</accession>
<gene>
    <name evidence="18" type="ORF">O9K51_11296</name>
</gene>
<evidence type="ECO:0000256" key="2">
    <source>
        <dbReference type="ARBA" id="ARBA00022670"/>
    </source>
</evidence>
<proteinExistence type="predicted"/>
<sequence>MDLSQLPRDLATAVGQYLGQTQAEVSSPPQATLPPSAQAAAVEDFRDTVSISESEEADAGPPRIDKRKILTQRRLDQLAAARAAKKSKGSLATRQESRHLDQARPDTDAPSNCRTTATFGRTQETQQELGEIQEQLRQQTERTQRQGEQIQQLLDAILAASGNRNARQRRRSGSPESSPCPRERIRERSPAYEPKNKNQVQIQQFRGNSAAELSTFLGTLQWVFREHPSHYRSEQRRIRLAAGHLSQTLRRDFLDNLHLKYDGSEENMSWGDMEDWLWSNINNPRGRTRTAYASLTQLKQKPTQSFRDFFRQYRTIESEFPHTVPDWLRIEMFLFCCKKSIRDLFRSQNYPQSWNDLVEKGYEYDDDVHEKQRHHDPTRGSSAMGTADAPNPIASNVVKAGIPQPGTLAQLAQLQGPHRLLSERGENWVPYQLRQDGRWLKTQMALLDQGSAYNLISPRLLTQRDWERVETTSEQPETADHTKIETRGTIHILLKATDSWGTEKIVRVSFLVSPIADEEGVWLGKPWLKHVSLLLERADQLTWTFAAPPQKASFVRGAKQIRRLTKTHFPIPIASEVNDETATHGEDTPLQEIPSAYRGWADVFSEEEAAKLPPLSGRSHPIDLEEGRIPPSGPIYNLSEHELMVLREYIASAQKKGWIRRSISPAGSPILFVPKKGGKLRLCVDYRGLNKITKKNRTALPLISAILDRPGRAKLFTKLDLKDAYHRLRIRQGDEWKTAFRCHYGHYEYQVMPFGLVNAPASFQQYINDALEGLVDITCVVYLDDILIFSENAEQHEDDAKEVLSRLRKAGVYANLSKCEFSVREVSFLGFVVDQEGIHMERERVCAIAQWPVPRSVKDVQVFLGFTGFYRRFIKNYSKIVSPLSDCLRKKAPGPSILGPKAMQAFECLKTAFQNGPILKHFDPSRPIRVETDASQFAIGAIISQLHDDRWHPVAFLSRKLQDAETRYAVPDCELLAITEAFRQWRHYLAYTSQKITVLTDHLNHKYFLSKPKLTNRQVNALDQLCSFDFEIVYRPGLKNPADGLSRRPDHESMGMAALRDPCVPFFLEKFAQLPSCEPAEGGRASSERGAGFGDQTGSRPAAPAAPEKTDRPFPCEPTEGDRVCSRQAVGFGDRTGSLPAAPVADGRGTLDHLRRVARVLRTSRTTSQEEGTAVTAPALQETLQEALLAAQRGDAFVAQQKQLVSISCSATAGKLSSGVWSTDDEGFLCYCERIFVPAGLRNEILMLFHDDEVAGHQGATKTCKRIQAQYYWPGLRRDVRRYVSTCRECQLAKPRHHKPYGLLAPLPAPEHPWQEISMDFITDLPTVRCEKKTYSGILVVVDRLTRYSRFIPVSARITSDGLATVFLREIFRYYGMPDGIVSDRGSLFTGHFWATFCHLLQCKRRLSTAFHPQTDGQTERINQTIEQYLRTFCNKEQSDWMDKLPLAEFAYNTSHHDTVKAAPAEVLMGYQPRSKGHVKGRLETFSPHAMERVRGLRELHERTALLIASAQKRQAHYYNKGREPKSFQEGDWVLISTKHLPLRRPTRKLTEKYVGPYQVEQVIGGHKLAYRLRLPSTVKIHNVLPVSSLEPYSCRDKEPAEPEDNPFMAESTYEVERVLDHLSAAALAATTHNDHRGLEVLAEPHFISRDAPLMDLDRRQVQKKDSPEIQKLKNERKAISPELDQAIQAMRDARKAANAAIPQDLKQKEKAAIQKVKTTREGLPENKKNQLEKNAKAIQAQRKKERASPSTPVAAPAPSAPAPAPA</sequence>
<evidence type="ECO:0000313" key="18">
    <source>
        <dbReference type="EMBL" id="KAJ6436168.1"/>
    </source>
</evidence>
<evidence type="ECO:0000256" key="12">
    <source>
        <dbReference type="ARBA" id="ARBA00023128"/>
    </source>
</evidence>
<dbReference type="Gene3D" id="3.10.10.10">
    <property type="entry name" value="HIV Type 1 Reverse Transcriptase, subunit A, domain 1"/>
    <property type="match status" value="1"/>
</dbReference>
<evidence type="ECO:0000256" key="14">
    <source>
        <dbReference type="ARBA" id="ARBA00023268"/>
    </source>
</evidence>
<dbReference type="InterPro" id="IPR043502">
    <property type="entry name" value="DNA/RNA_pol_sf"/>
</dbReference>